<evidence type="ECO:0000313" key="5">
    <source>
        <dbReference type="EMBL" id="RMZ52832.1"/>
    </source>
</evidence>
<dbReference type="Proteomes" id="UP000028924">
    <property type="component" value="Unassembled WGS sequence"/>
</dbReference>
<dbReference type="Proteomes" id="UP000279271">
    <property type="component" value="Unassembled WGS sequence"/>
</dbReference>
<reference evidence="5" key="5">
    <citation type="submission" date="2018-11" db="EMBL/GenBank/DDBJ databases">
        <title>Characterization of plant carbon substrate utilization by Auxenochlorella protothecoides.</title>
        <authorList>
            <person name="Vogler B.W."/>
            <person name="Starkenburg S.R."/>
            <person name="Sudasinghe N."/>
            <person name="Schambach J.Y."/>
            <person name="Rollin J.A."/>
            <person name="Pattathil S."/>
            <person name="Barry A.N."/>
        </authorList>
    </citation>
    <scope>NUCLEOTIDE SEQUENCE [LARGE SCALE GENOMIC DNA]</scope>
    <source>
        <strain evidence="5">UTEX 25</strain>
    </source>
</reference>
<name>A0A087SH73_AUXPR</name>
<dbReference type="KEGG" id="apro:F751_1956"/>
<keyword evidence="1" id="KW-0175">Coiled coil</keyword>
<evidence type="ECO:0000256" key="2">
    <source>
        <dbReference type="SAM" id="MobiDB-lite"/>
    </source>
</evidence>
<evidence type="ECO:0000313" key="4">
    <source>
        <dbReference type="EMBL" id="KFM25077.1"/>
    </source>
</evidence>
<dbReference type="EMBL" id="KL662111">
    <property type="protein sequence ID" value="KFM25077.1"/>
    <property type="molecule type" value="Genomic_DNA"/>
</dbReference>
<organism evidence="4 6">
    <name type="scientific">Auxenochlorella protothecoides</name>
    <name type="common">Green microalga</name>
    <name type="synonym">Chlorella protothecoides</name>
    <dbReference type="NCBI Taxonomy" id="3075"/>
    <lineage>
        <taxon>Eukaryota</taxon>
        <taxon>Viridiplantae</taxon>
        <taxon>Chlorophyta</taxon>
        <taxon>core chlorophytes</taxon>
        <taxon>Trebouxiophyceae</taxon>
        <taxon>Chlorellales</taxon>
        <taxon>Chlorellaceae</taxon>
        <taxon>Auxenochlorella</taxon>
    </lineage>
</organism>
<sequence>MLAPTDHRPSILRTPHRGVAGTANVETAEREHERAQARLKARQEQLSGIEARLHRSMYALPHEAQQARLETRQALEAHTASRRKEEAAAVKAEAEWASQPSKVGRPPLTQLPWSASTTTYNLTPEMEAAMRRMYSTRNSEVNRAECLRRTAQSAKAEQEEKLLALEHYKAEDAYWNRGAASERWVSPAQRVRHHGPAPAAGAESEVQRAARAARDRGAGMAALLCPQDARAGSGDPGTAATARTARMHSPIVHPWA</sequence>
<evidence type="ECO:0000313" key="6">
    <source>
        <dbReference type="Proteomes" id="UP000028924"/>
    </source>
</evidence>
<keyword evidence="6" id="KW-1185">Reference proteome</keyword>
<reference evidence="3" key="2">
    <citation type="submission" date="2015-08" db="EMBL/GenBank/DDBJ databases">
        <authorList>
            <person name="Babu N.S."/>
            <person name="Beckwith C.J."/>
            <person name="Beseler K.G."/>
            <person name="Brison A."/>
            <person name="Carone J.V."/>
            <person name="Caskin T.P."/>
            <person name="Diamond M."/>
            <person name="Durham M.E."/>
            <person name="Foxe J.M."/>
            <person name="Go M."/>
            <person name="Henderson B.A."/>
            <person name="Jones I.B."/>
            <person name="McGettigan J.A."/>
            <person name="Micheletti S.J."/>
            <person name="Nasrallah M.E."/>
            <person name="Ortiz D."/>
            <person name="Piller C.R."/>
            <person name="Privatt S.R."/>
            <person name="Schneider S.L."/>
            <person name="Sharp S."/>
            <person name="Smith T.C."/>
            <person name="Stanton J.D."/>
            <person name="Ullery H.E."/>
            <person name="Wilson R.J."/>
            <person name="Serrano M.G."/>
            <person name="Buck G."/>
            <person name="Lee V."/>
            <person name="Wang Y."/>
            <person name="Carvalho R."/>
            <person name="Voegtly L."/>
            <person name="Shi R."/>
            <person name="Duckworth R."/>
            <person name="Johnson A."/>
            <person name="Loviza R."/>
            <person name="Walstead R."/>
            <person name="Shah Z."/>
            <person name="Kiflezghi M."/>
            <person name="Wade K."/>
            <person name="Ball S.L."/>
            <person name="Bradley K.W."/>
            <person name="Asai D.J."/>
            <person name="Bowman C.A."/>
            <person name="Russell D.A."/>
            <person name="Pope W.H."/>
            <person name="Jacobs-Sera D."/>
            <person name="Hendrix R.W."/>
            <person name="Hatfull G.F."/>
        </authorList>
    </citation>
    <scope>NUCLEOTIDE SEQUENCE</scope>
</reference>
<dbReference type="GeneID" id="23613347"/>
<evidence type="ECO:0000313" key="7">
    <source>
        <dbReference type="Proteomes" id="UP000279271"/>
    </source>
</evidence>
<gene>
    <name evidence="5" type="ORF">APUTEX25_000951</name>
    <name evidence="4" type="ORF">F751_1956</name>
    <name evidence="3" type="ORF">g.17045</name>
</gene>
<reference evidence="5" key="4">
    <citation type="submission" date="2018-10" db="EMBL/GenBank/DDBJ databases">
        <authorList>
            <person name="Hovde B."/>
            <person name="Zhang X."/>
        </authorList>
    </citation>
    <scope>NUCLEOTIDE SEQUENCE [LARGE SCALE GENOMIC DNA]</scope>
    <source>
        <strain evidence="5">UTEX 25</strain>
    </source>
</reference>
<dbReference type="OrthoDB" id="513503at2759"/>
<feature type="region of interest" description="Disordered" evidence="2">
    <location>
        <begin position="228"/>
        <end position="256"/>
    </location>
</feature>
<protein>
    <submittedName>
        <fullName evidence="4">Uncharacterized protein</fullName>
    </submittedName>
</protein>
<reference evidence="4 6" key="1">
    <citation type="journal article" date="2014" name="BMC Genomics">
        <title>Oil accumulation mechanisms of the oleaginous microalga Chlorella protothecoides revealed through its genome, transcriptomes, and proteomes.</title>
        <authorList>
            <person name="Gao C."/>
            <person name="Wang Y."/>
            <person name="Shen Y."/>
            <person name="Yan D."/>
            <person name="He X."/>
            <person name="Dai J."/>
            <person name="Wu Q."/>
        </authorList>
    </citation>
    <scope>NUCLEOTIDE SEQUENCE [LARGE SCALE GENOMIC DNA]</scope>
    <source>
        <strain evidence="4 6">0710</strain>
    </source>
</reference>
<feature type="coiled-coil region" evidence="1">
    <location>
        <begin position="25"/>
        <end position="95"/>
    </location>
</feature>
<feature type="region of interest" description="Disordered" evidence="2">
    <location>
        <begin position="1"/>
        <end position="22"/>
    </location>
</feature>
<dbReference type="EMBL" id="GDKF01002172">
    <property type="protein sequence ID" value="JAT76450.1"/>
    <property type="molecule type" value="Transcribed_RNA"/>
</dbReference>
<evidence type="ECO:0000313" key="3">
    <source>
        <dbReference type="EMBL" id="JAT76450.1"/>
    </source>
</evidence>
<dbReference type="EMBL" id="QOKY01000202">
    <property type="protein sequence ID" value="RMZ52832.1"/>
    <property type="molecule type" value="Genomic_DNA"/>
</dbReference>
<dbReference type="RefSeq" id="XP_011397965.1">
    <property type="nucleotide sequence ID" value="XM_011399663.1"/>
</dbReference>
<evidence type="ECO:0000256" key="1">
    <source>
        <dbReference type="SAM" id="Coils"/>
    </source>
</evidence>
<dbReference type="AlphaFoldDB" id="A0A087SH73"/>
<accession>A0A087SH73</accession>
<proteinExistence type="predicted"/>
<reference evidence="7" key="3">
    <citation type="journal article" date="2018" name="Algal Res.">
        <title>Characterization of plant carbon substrate utilization by Auxenochlorella protothecoides.</title>
        <authorList>
            <person name="Vogler B.W."/>
            <person name="Starkenburg S.R."/>
            <person name="Sudasinghe N."/>
            <person name="Schambach J.Y."/>
            <person name="Rollin J.A."/>
            <person name="Pattathil S."/>
            <person name="Barry A.N."/>
        </authorList>
    </citation>
    <scope>NUCLEOTIDE SEQUENCE [LARGE SCALE GENOMIC DNA]</scope>
    <source>
        <strain evidence="7">UTEX 25</strain>
    </source>
</reference>